<dbReference type="PANTHER" id="PTHR13622:SF13">
    <property type="entry name" value="NUDIX HYDROLASE DOMAIN-CONTAINING PROTEIN"/>
    <property type="match status" value="1"/>
</dbReference>
<dbReference type="RefSeq" id="XP_026603836.1">
    <property type="nucleotide sequence ID" value="XM_026748004.1"/>
</dbReference>
<dbReference type="STRING" id="1810919.A0A3D8RYN2"/>
<accession>A0A3D8RYN2</accession>
<dbReference type="GeneID" id="38116358"/>
<comment type="caution">
    <text evidence="2">The sequence shown here is derived from an EMBL/GenBank/DDBJ whole genome shotgun (WGS) entry which is preliminary data.</text>
</comment>
<dbReference type="InterPro" id="IPR000086">
    <property type="entry name" value="NUDIX_hydrolase_dom"/>
</dbReference>
<evidence type="ECO:0000313" key="3">
    <source>
        <dbReference type="Proteomes" id="UP000256690"/>
    </source>
</evidence>
<dbReference type="InterPro" id="IPR015797">
    <property type="entry name" value="NUDIX_hydrolase-like_dom_sf"/>
</dbReference>
<dbReference type="Gene3D" id="3.90.79.10">
    <property type="entry name" value="Nucleoside Triphosphate Pyrophosphohydrolase"/>
    <property type="match status" value="1"/>
</dbReference>
<proteinExistence type="predicted"/>
<dbReference type="PANTHER" id="PTHR13622">
    <property type="entry name" value="THIAMIN PYROPHOSPHOKINASE"/>
    <property type="match status" value="1"/>
</dbReference>
<evidence type="ECO:0000259" key="1">
    <source>
        <dbReference type="PROSITE" id="PS51462"/>
    </source>
</evidence>
<gene>
    <name evidence="2" type="ORF">DSM5745_05988</name>
</gene>
<dbReference type="Proteomes" id="UP000256690">
    <property type="component" value="Unassembled WGS sequence"/>
</dbReference>
<evidence type="ECO:0000313" key="2">
    <source>
        <dbReference type="EMBL" id="RDW79136.1"/>
    </source>
</evidence>
<keyword evidence="3" id="KW-1185">Reference proteome</keyword>
<name>A0A3D8RYN2_9EURO</name>
<dbReference type="OrthoDB" id="10261522at2759"/>
<dbReference type="AlphaFoldDB" id="A0A3D8RYN2"/>
<sequence length="330" mass="36643">MPKTLLDIVRECDNFPYQADNPEFYKATLAEYYAFKVAGSACTLGHVPHDIVSAFDFSSCGWAVDHDAQTVTLGHNQTIDKFNFDHEKWSSALTATMSTTTAKMSKSPHPALSKLSTTWRNETFPIANPVTGRTMLEIERSASAIFGILTSGVQLTCYVEDPARGLLLWIARRSRTKQTYPGLLDNTAAGGLETRFSTCPLEAVVREAVEEASLDEEIVRRGIRPSIRISYYHAKAPRAEGPGFLQPEVEGVYSLRLEPGVVPVPGDGEVEGFYLWSVEEVLGALRNREFKLNSAVAVIDFLVRRRVVTAENEAGYAEIVSRLHRRLDLD</sequence>
<dbReference type="FunFam" id="3.90.79.10:FF:000019">
    <property type="entry name" value="Thiamin pyrophosphokinase, putative"/>
    <property type="match status" value="1"/>
</dbReference>
<feature type="domain" description="Nudix hydrolase" evidence="1">
    <location>
        <begin position="150"/>
        <end position="298"/>
    </location>
</feature>
<dbReference type="EMBL" id="PVWQ01000006">
    <property type="protein sequence ID" value="RDW79136.1"/>
    <property type="molecule type" value="Genomic_DNA"/>
</dbReference>
<reference evidence="2 3" key="1">
    <citation type="journal article" date="2018" name="IMA Fungus">
        <title>IMA Genome-F 9: Draft genome sequence of Annulohypoxylon stygium, Aspergillus mulundensis, Berkeleyomyces basicola (syn. Thielaviopsis basicola), Ceratocystis smalleyi, two Cercospora beticola strains, Coleophoma cylindrospora, Fusarium fracticaudum, Phialophora cf. hyalina, and Morchella septimelata.</title>
        <authorList>
            <person name="Wingfield B.D."/>
            <person name="Bills G.F."/>
            <person name="Dong Y."/>
            <person name="Huang W."/>
            <person name="Nel W.J."/>
            <person name="Swalarsk-Parry B.S."/>
            <person name="Vaghefi N."/>
            <person name="Wilken P.M."/>
            <person name="An Z."/>
            <person name="de Beer Z.W."/>
            <person name="De Vos L."/>
            <person name="Chen L."/>
            <person name="Duong T.A."/>
            <person name="Gao Y."/>
            <person name="Hammerbacher A."/>
            <person name="Kikkert J.R."/>
            <person name="Li Y."/>
            <person name="Li H."/>
            <person name="Li K."/>
            <person name="Li Q."/>
            <person name="Liu X."/>
            <person name="Ma X."/>
            <person name="Naidoo K."/>
            <person name="Pethybridge S.J."/>
            <person name="Sun J."/>
            <person name="Steenkamp E.T."/>
            <person name="van der Nest M.A."/>
            <person name="van Wyk S."/>
            <person name="Wingfield M.J."/>
            <person name="Xiong C."/>
            <person name="Yue Q."/>
            <person name="Zhang X."/>
        </authorList>
    </citation>
    <scope>NUCLEOTIDE SEQUENCE [LARGE SCALE GENOMIC DNA]</scope>
    <source>
        <strain evidence="2 3">DSM 5745</strain>
    </source>
</reference>
<dbReference type="SUPFAM" id="SSF55811">
    <property type="entry name" value="Nudix"/>
    <property type="match status" value="1"/>
</dbReference>
<organism evidence="2 3">
    <name type="scientific">Aspergillus mulundensis</name>
    <dbReference type="NCBI Taxonomy" id="1810919"/>
    <lineage>
        <taxon>Eukaryota</taxon>
        <taxon>Fungi</taxon>
        <taxon>Dikarya</taxon>
        <taxon>Ascomycota</taxon>
        <taxon>Pezizomycotina</taxon>
        <taxon>Eurotiomycetes</taxon>
        <taxon>Eurotiomycetidae</taxon>
        <taxon>Eurotiales</taxon>
        <taxon>Aspergillaceae</taxon>
        <taxon>Aspergillus</taxon>
        <taxon>Aspergillus subgen. Nidulantes</taxon>
    </lineage>
</organism>
<dbReference type="PROSITE" id="PS51462">
    <property type="entry name" value="NUDIX"/>
    <property type="match status" value="1"/>
</dbReference>
<protein>
    <recommendedName>
        <fullName evidence="1">Nudix hydrolase domain-containing protein</fullName>
    </recommendedName>
</protein>
<dbReference type="CDD" id="cd03676">
    <property type="entry name" value="NUDIX_Tnr3_like"/>
    <property type="match status" value="1"/>
</dbReference>
<dbReference type="GO" id="GO:0044715">
    <property type="term" value="F:8-oxo-dGDP phosphatase activity"/>
    <property type="evidence" value="ECO:0007669"/>
    <property type="project" value="TreeGrafter"/>
</dbReference>